<evidence type="ECO:0000256" key="1">
    <source>
        <dbReference type="SAM" id="Phobius"/>
    </source>
</evidence>
<keyword evidence="1" id="KW-0812">Transmembrane</keyword>
<sequence>MRCAMRLRYVPSAVVLSSLIWGQRWCSISNSNEGKYGEPAEASGATVLPGVDLARRAVSPSQEFPATWSEEEPLSPSNPRVCWREHYSLDAQKPYYQNIKTMEVTWDIPEGFVTRFPRLYASHGYHVDATGAVFRSSGGSQTPADGTADTTAAKEAGVKAPSLKQRLAAYGAGGLLWYLIVHNISLACVFTCLYVFRIDLIGLARSYGFDVKRSHEVSVNESKCPPFWKTFVLSIILNKILVPLHLLLTVTSAPLLVHRLEPIATSLFPKIKALARCLVGRGGIAGTDARV</sequence>
<dbReference type="OrthoDB" id="271304at2759"/>
<proteinExistence type="predicted"/>
<dbReference type="PANTHER" id="PTHR21377">
    <property type="entry name" value="PROTEIN FAM210B, MITOCHONDRIAL"/>
    <property type="match status" value="1"/>
</dbReference>
<dbReference type="GO" id="GO:0005739">
    <property type="term" value="C:mitochondrion"/>
    <property type="evidence" value="ECO:0007669"/>
    <property type="project" value="TreeGrafter"/>
</dbReference>
<dbReference type="VEuPathDB" id="TriTrypDB:LtaPh_3204700"/>
<dbReference type="InterPro" id="IPR001202">
    <property type="entry name" value="WW_dom"/>
</dbReference>
<reference evidence="4" key="1">
    <citation type="submission" date="2019-11" db="EMBL/GenBank/DDBJ databases">
        <title>Leishmania tarentolae CDS.</title>
        <authorList>
            <person name="Goto Y."/>
            <person name="Yamagishi J."/>
        </authorList>
    </citation>
    <scope>NUCLEOTIDE SEQUENCE [LARGE SCALE GENOMIC DNA]</scope>
    <source>
        <strain evidence="4">Parrot Tar II</strain>
    </source>
</reference>
<dbReference type="AlphaFoldDB" id="A0A640KP46"/>
<accession>A0A640KP46</accession>
<gene>
    <name evidence="4" type="ORF">LtaPh_3204700</name>
</gene>
<dbReference type="InterPro" id="IPR009688">
    <property type="entry name" value="FAM210A/B-like_dom"/>
</dbReference>
<dbReference type="PROSITE" id="PS50020">
    <property type="entry name" value="WW_DOMAIN_2"/>
    <property type="match status" value="1"/>
</dbReference>
<evidence type="ECO:0000259" key="3">
    <source>
        <dbReference type="PROSITE" id="PS50020"/>
    </source>
</evidence>
<dbReference type="Gene3D" id="2.20.70.10">
    <property type="match status" value="1"/>
</dbReference>
<feature type="domain" description="WW" evidence="3">
    <location>
        <begin position="83"/>
        <end position="111"/>
    </location>
</feature>
<dbReference type="EMBL" id="BLBS01000048">
    <property type="protein sequence ID" value="GET91373.1"/>
    <property type="molecule type" value="Genomic_DNA"/>
</dbReference>
<keyword evidence="2" id="KW-0732">Signal</keyword>
<dbReference type="Pfam" id="PF06916">
    <property type="entry name" value="FAM210A-B_dom"/>
    <property type="match status" value="1"/>
</dbReference>
<feature type="transmembrane region" description="Helical" evidence="1">
    <location>
        <begin position="175"/>
        <end position="196"/>
    </location>
</feature>
<dbReference type="Proteomes" id="UP000419144">
    <property type="component" value="Unassembled WGS sequence"/>
</dbReference>
<keyword evidence="5" id="KW-1185">Reference proteome</keyword>
<feature type="chain" id="PRO_5024954032" description="WW domain-containing protein" evidence="2">
    <location>
        <begin position="23"/>
        <end position="291"/>
    </location>
</feature>
<evidence type="ECO:0000313" key="4">
    <source>
        <dbReference type="EMBL" id="GET91373.1"/>
    </source>
</evidence>
<organism evidence="4 5">
    <name type="scientific">Leishmania tarentolae</name>
    <name type="common">Sauroleishmania tarentolae</name>
    <dbReference type="NCBI Taxonomy" id="5689"/>
    <lineage>
        <taxon>Eukaryota</taxon>
        <taxon>Discoba</taxon>
        <taxon>Euglenozoa</taxon>
        <taxon>Kinetoplastea</taxon>
        <taxon>Metakinetoplastina</taxon>
        <taxon>Trypanosomatida</taxon>
        <taxon>Trypanosomatidae</taxon>
        <taxon>Leishmaniinae</taxon>
        <taxon>Leishmania</taxon>
        <taxon>lizard Leishmania</taxon>
    </lineage>
</organism>
<dbReference type="PANTHER" id="PTHR21377:SF0">
    <property type="entry name" value="PROTEIN FAM210B, MITOCHONDRIAL"/>
    <property type="match status" value="1"/>
</dbReference>
<evidence type="ECO:0000256" key="2">
    <source>
        <dbReference type="SAM" id="SignalP"/>
    </source>
</evidence>
<evidence type="ECO:0000313" key="5">
    <source>
        <dbReference type="Proteomes" id="UP000419144"/>
    </source>
</evidence>
<keyword evidence="1" id="KW-0472">Membrane</keyword>
<keyword evidence="1" id="KW-1133">Transmembrane helix</keyword>
<comment type="caution">
    <text evidence="4">The sequence shown here is derived from an EMBL/GenBank/DDBJ whole genome shotgun (WGS) entry which is preliminary data.</text>
</comment>
<protein>
    <recommendedName>
        <fullName evidence="3">WW domain-containing protein</fullName>
    </recommendedName>
</protein>
<dbReference type="InterPro" id="IPR045866">
    <property type="entry name" value="FAM210A/B-like"/>
</dbReference>
<name>A0A640KP46_LEITA</name>
<feature type="signal peptide" evidence="2">
    <location>
        <begin position="1"/>
        <end position="22"/>
    </location>
</feature>